<gene>
    <name evidence="4" type="ORF">PLBR_LOCUS9199</name>
</gene>
<dbReference type="Pfam" id="PF00497">
    <property type="entry name" value="SBP_bac_3"/>
    <property type="match status" value="1"/>
</dbReference>
<dbReference type="Proteomes" id="UP000290189">
    <property type="component" value="Unassembled WGS sequence"/>
</dbReference>
<geneLocation type="mitochondrion" evidence="4"/>
<evidence type="ECO:0000313" key="5">
    <source>
        <dbReference type="Proteomes" id="UP000290189"/>
    </source>
</evidence>
<proteinExistence type="predicted"/>
<organism evidence="4 5">
    <name type="scientific">Plasmodiophora brassicae</name>
    <name type="common">Clubroot disease agent</name>
    <dbReference type="NCBI Taxonomy" id="37360"/>
    <lineage>
        <taxon>Eukaryota</taxon>
        <taxon>Sar</taxon>
        <taxon>Rhizaria</taxon>
        <taxon>Endomyxa</taxon>
        <taxon>Phytomyxea</taxon>
        <taxon>Plasmodiophorida</taxon>
        <taxon>Plasmodiophoridae</taxon>
        <taxon>Plasmodiophora</taxon>
    </lineage>
</organism>
<sequence>MTVPAWIGVMTLLLMGARAAVPPLPRYALHRQPSTTSWRSTQAAAMHVPPTNSTTRVAVYRAPPFAWADTHDGDTWRGFTVDVWDLMRLSETTVYVEFSNVTDVIEAVRNGTADVGMGAVSITKSREEVIDFSLSYFESGLHLLARADRGPSAALWAWAASGMTWRNVLIALFVVEILFALALILWAIESATGPTDGTPTFFSSNPIRGVLQAFQWIVVSCIQRNRYAPRRCVTRSLSIGLTLASMLVFASVTAYLTTVVLSIVRSTTVTSLADLRGRRIGTVMQSTSERFLDLEAVQAQVYRYYTVQDMVAGYNDGQMHARLTICVCARVAVPILQHHYLLGPLDCQSVVVHPALAALSYGFLFREKDDPGQYQFRERVNRAVLSARELLAYRRLVDAYFTRPGQAGVARCDRSRPSFHGDTLLLAVSLALPIVIATLWICYRQRCHALTRERRPAPVGDDDDDLLLLLRQQRRRQKPGDDDRVQAAPVVDFEVMRAIWSLATLVHLECNKERSSTYEAVSDNEHRALIDRQRSRLLAYCLHQHDRA</sequence>
<feature type="transmembrane region" description="Helical" evidence="1">
    <location>
        <begin position="168"/>
        <end position="188"/>
    </location>
</feature>
<dbReference type="EMBL" id="OVEO01000020">
    <property type="protein sequence ID" value="SPR01984.1"/>
    <property type="molecule type" value="Genomic_DNA"/>
</dbReference>
<feature type="transmembrane region" description="Helical" evidence="1">
    <location>
        <begin position="239"/>
        <end position="264"/>
    </location>
</feature>
<dbReference type="InterPro" id="IPR015683">
    <property type="entry name" value="Ionotropic_Glu_rcpt"/>
</dbReference>
<protein>
    <recommendedName>
        <fullName evidence="3">Solute-binding protein family 3/N-terminal domain-containing protein</fullName>
    </recommendedName>
</protein>
<feature type="signal peptide" evidence="2">
    <location>
        <begin position="1"/>
        <end position="19"/>
    </location>
</feature>
<dbReference type="PANTHER" id="PTHR18966">
    <property type="entry name" value="IONOTROPIC GLUTAMATE RECEPTOR"/>
    <property type="match status" value="1"/>
</dbReference>
<evidence type="ECO:0000259" key="3">
    <source>
        <dbReference type="Pfam" id="PF00497"/>
    </source>
</evidence>
<evidence type="ECO:0000313" key="4">
    <source>
        <dbReference type="EMBL" id="SPR01984.1"/>
    </source>
</evidence>
<feature type="domain" description="Solute-binding protein family 3/N-terminal" evidence="3">
    <location>
        <begin position="57"/>
        <end position="402"/>
    </location>
</feature>
<dbReference type="SUPFAM" id="SSF53850">
    <property type="entry name" value="Periplasmic binding protein-like II"/>
    <property type="match status" value="1"/>
</dbReference>
<keyword evidence="1" id="KW-0472">Membrane</keyword>
<dbReference type="InterPro" id="IPR001638">
    <property type="entry name" value="Solute-binding_3/MltF_N"/>
</dbReference>
<evidence type="ECO:0000256" key="1">
    <source>
        <dbReference type="SAM" id="Phobius"/>
    </source>
</evidence>
<dbReference type="Gene3D" id="3.40.190.10">
    <property type="entry name" value="Periplasmic binding protein-like II"/>
    <property type="match status" value="3"/>
</dbReference>
<accession>A0A3P3YPH3</accession>
<reference evidence="4 5" key="1">
    <citation type="submission" date="2018-03" db="EMBL/GenBank/DDBJ databases">
        <authorList>
            <person name="Fogelqvist J."/>
        </authorList>
    </citation>
    <scope>NUCLEOTIDE SEQUENCE [LARGE SCALE GENOMIC DNA]</scope>
</reference>
<feature type="transmembrane region" description="Helical" evidence="1">
    <location>
        <begin position="424"/>
        <end position="443"/>
    </location>
</feature>
<dbReference type="AlphaFoldDB" id="A0A3P3YPH3"/>
<keyword evidence="4" id="KW-0496">Mitochondrion</keyword>
<keyword evidence="1" id="KW-0812">Transmembrane</keyword>
<name>A0A3P3YPH3_PLABS</name>
<keyword evidence="2" id="KW-0732">Signal</keyword>
<feature type="chain" id="PRO_5017926567" description="Solute-binding protein family 3/N-terminal domain-containing protein" evidence="2">
    <location>
        <begin position="20"/>
        <end position="548"/>
    </location>
</feature>
<evidence type="ECO:0000256" key="2">
    <source>
        <dbReference type="SAM" id="SignalP"/>
    </source>
</evidence>
<keyword evidence="1" id="KW-1133">Transmembrane helix</keyword>